<evidence type="ECO:0000259" key="3">
    <source>
        <dbReference type="Pfam" id="PF00685"/>
    </source>
</evidence>
<keyword evidence="5" id="KW-1185">Reference proteome</keyword>
<keyword evidence="2" id="KW-0808">Transferase</keyword>
<reference evidence="4 5" key="1">
    <citation type="submission" date="2023-11" db="EMBL/GenBank/DDBJ databases">
        <authorList>
            <person name="Okamura Y."/>
        </authorList>
    </citation>
    <scope>NUCLEOTIDE SEQUENCE [LARGE SCALE GENOMIC DNA]</scope>
</reference>
<protein>
    <recommendedName>
        <fullName evidence="3">Sulfotransferase domain-containing protein</fullName>
    </recommendedName>
</protein>
<dbReference type="Proteomes" id="UP001497472">
    <property type="component" value="Unassembled WGS sequence"/>
</dbReference>
<dbReference type="Pfam" id="PF00685">
    <property type="entry name" value="Sulfotransfer_1"/>
    <property type="match status" value="1"/>
</dbReference>
<dbReference type="EMBL" id="CAVLEF010000006">
    <property type="protein sequence ID" value="CAK1545175.1"/>
    <property type="molecule type" value="Genomic_DNA"/>
</dbReference>
<feature type="domain" description="Sulfotransferase" evidence="3">
    <location>
        <begin position="54"/>
        <end position="325"/>
    </location>
</feature>
<evidence type="ECO:0000256" key="2">
    <source>
        <dbReference type="ARBA" id="ARBA00022679"/>
    </source>
</evidence>
<organism evidence="4 5">
    <name type="scientific">Leptosia nina</name>
    <dbReference type="NCBI Taxonomy" id="320188"/>
    <lineage>
        <taxon>Eukaryota</taxon>
        <taxon>Metazoa</taxon>
        <taxon>Ecdysozoa</taxon>
        <taxon>Arthropoda</taxon>
        <taxon>Hexapoda</taxon>
        <taxon>Insecta</taxon>
        <taxon>Pterygota</taxon>
        <taxon>Neoptera</taxon>
        <taxon>Endopterygota</taxon>
        <taxon>Lepidoptera</taxon>
        <taxon>Glossata</taxon>
        <taxon>Ditrysia</taxon>
        <taxon>Papilionoidea</taxon>
        <taxon>Pieridae</taxon>
        <taxon>Pierinae</taxon>
        <taxon>Leptosia</taxon>
    </lineage>
</organism>
<dbReference type="GO" id="GO:0008146">
    <property type="term" value="F:sulfotransferase activity"/>
    <property type="evidence" value="ECO:0007669"/>
    <property type="project" value="InterPro"/>
</dbReference>
<evidence type="ECO:0000256" key="1">
    <source>
        <dbReference type="ARBA" id="ARBA00005771"/>
    </source>
</evidence>
<dbReference type="SUPFAM" id="SSF52540">
    <property type="entry name" value="P-loop containing nucleoside triphosphate hydrolases"/>
    <property type="match status" value="1"/>
</dbReference>
<evidence type="ECO:0000313" key="4">
    <source>
        <dbReference type="EMBL" id="CAK1545175.1"/>
    </source>
</evidence>
<proteinExistence type="inferred from homology"/>
<dbReference type="Gene3D" id="3.40.50.300">
    <property type="entry name" value="P-loop containing nucleotide triphosphate hydrolases"/>
    <property type="match status" value="1"/>
</dbReference>
<dbReference type="InterPro" id="IPR027417">
    <property type="entry name" value="P-loop_NTPase"/>
</dbReference>
<comment type="caution">
    <text evidence="4">The sequence shown here is derived from an EMBL/GenBank/DDBJ whole genome shotgun (WGS) entry which is preliminary data.</text>
</comment>
<comment type="similarity">
    <text evidence="1">Belongs to the sulfotransferase 1 family.</text>
</comment>
<dbReference type="AlphaFoldDB" id="A0AAV1JB25"/>
<accession>A0AAV1JB25</accession>
<dbReference type="PANTHER" id="PTHR11783">
    <property type="entry name" value="SULFOTRANSFERASE SULT"/>
    <property type="match status" value="1"/>
</dbReference>
<name>A0AAV1JB25_9NEOP</name>
<sequence length="333" mass="39114">MANDYPFEMKREVPENSKGEKLQPIVRVGPKGYAFPENFKNIASDIYNIEVRSSDVFVFSFPRSGTTWTQELVWLVLNDLDYEAAAKTPLTERYLFLEFSMIFDEGLKEKLYEANKHDEDLLKDAKFVSDPVFDLIKKQDSPRFFKSHLPLSLLPPSALKAKMVHVARDPRDAMLSFYHLMNSMTLSNLRGDFKDFWEAAIKDLHSWTPYFENVKESWEMRDHPNLLFLFYEDMRKDLPSAVRRVCDFFGKKYNNEQIARLCDHLSFESFKNNPSVNYDLMKELGLMKSDKEFVRKGKSGGWRENFDEEMTAQAEKWIADNLKDTDMKFPSMQ</sequence>
<gene>
    <name evidence="4" type="ORF">LNINA_LOCUS4860</name>
</gene>
<dbReference type="InterPro" id="IPR000863">
    <property type="entry name" value="Sulfotransferase_dom"/>
</dbReference>
<evidence type="ECO:0000313" key="5">
    <source>
        <dbReference type="Proteomes" id="UP001497472"/>
    </source>
</evidence>